<dbReference type="SUPFAM" id="SSF52540">
    <property type="entry name" value="P-loop containing nucleoside triphosphate hydrolases"/>
    <property type="match status" value="1"/>
</dbReference>
<keyword evidence="6" id="KW-0472">Membrane</keyword>
<dbReference type="InterPro" id="IPR017871">
    <property type="entry name" value="ABC_transporter-like_CS"/>
</dbReference>
<dbReference type="Gene3D" id="3.40.50.300">
    <property type="entry name" value="P-loop containing nucleotide triphosphate hydrolases"/>
    <property type="match status" value="1"/>
</dbReference>
<dbReference type="EMBL" id="BAAAZO010000014">
    <property type="protein sequence ID" value="GAA3640312.1"/>
    <property type="molecule type" value="Genomic_DNA"/>
</dbReference>
<sequence>MITFSGVSKRFGGTVVLDGLDLTVAEGEFVAVIGRSGTGKSTLLRIVAGLEQPDDGTVESPDEVAVAFQEPRLMPWLKVGDNVALGLRDQARAVQALAEVGLEDKAGAWPLQLSGGQAQRASLARALARRPRVLLLDEPFGALDALTKLEMQSLVGGLWRDHGWTVVMVTHDVDEAVRLADRVIVLGDGSIKLELTVPGRGPRRPDDPALAGLGQELLAALGVSV</sequence>
<proteinExistence type="predicted"/>
<evidence type="ECO:0000259" key="7">
    <source>
        <dbReference type="PROSITE" id="PS50893"/>
    </source>
</evidence>
<feature type="domain" description="ABC transporter" evidence="7">
    <location>
        <begin position="2"/>
        <end position="213"/>
    </location>
</feature>
<evidence type="ECO:0000256" key="1">
    <source>
        <dbReference type="ARBA" id="ARBA00022448"/>
    </source>
</evidence>
<dbReference type="InterPro" id="IPR027417">
    <property type="entry name" value="P-loop_NTPase"/>
</dbReference>
<dbReference type="Proteomes" id="UP001501074">
    <property type="component" value="Unassembled WGS sequence"/>
</dbReference>
<dbReference type="PROSITE" id="PS00211">
    <property type="entry name" value="ABC_TRANSPORTER_1"/>
    <property type="match status" value="1"/>
</dbReference>
<dbReference type="SMART" id="SM00382">
    <property type="entry name" value="AAA"/>
    <property type="match status" value="1"/>
</dbReference>
<keyword evidence="9" id="KW-1185">Reference proteome</keyword>
<evidence type="ECO:0000256" key="2">
    <source>
        <dbReference type="ARBA" id="ARBA00022475"/>
    </source>
</evidence>
<keyword evidence="5" id="KW-1278">Translocase</keyword>
<accession>A0ABP7AUG4</accession>
<evidence type="ECO:0000256" key="3">
    <source>
        <dbReference type="ARBA" id="ARBA00022741"/>
    </source>
</evidence>
<keyword evidence="4 8" id="KW-0067">ATP-binding</keyword>
<keyword evidence="1" id="KW-0813">Transport</keyword>
<dbReference type="InterPro" id="IPR050166">
    <property type="entry name" value="ABC_transporter_ATP-bind"/>
</dbReference>
<dbReference type="InterPro" id="IPR003593">
    <property type="entry name" value="AAA+_ATPase"/>
</dbReference>
<dbReference type="PANTHER" id="PTHR42788">
    <property type="entry name" value="TAURINE IMPORT ATP-BINDING PROTEIN-RELATED"/>
    <property type="match status" value="1"/>
</dbReference>
<reference evidence="9" key="1">
    <citation type="journal article" date="2019" name="Int. J. Syst. Evol. Microbiol.">
        <title>The Global Catalogue of Microorganisms (GCM) 10K type strain sequencing project: providing services to taxonomists for standard genome sequencing and annotation.</title>
        <authorList>
            <consortium name="The Broad Institute Genomics Platform"/>
            <consortium name="The Broad Institute Genome Sequencing Center for Infectious Disease"/>
            <person name="Wu L."/>
            <person name="Ma J."/>
        </authorList>
    </citation>
    <scope>NUCLEOTIDE SEQUENCE [LARGE SCALE GENOMIC DNA]</scope>
    <source>
        <strain evidence="9">JCM 16902</strain>
    </source>
</reference>
<evidence type="ECO:0000256" key="4">
    <source>
        <dbReference type="ARBA" id="ARBA00022840"/>
    </source>
</evidence>
<comment type="caution">
    <text evidence="8">The sequence shown here is derived from an EMBL/GenBank/DDBJ whole genome shotgun (WGS) entry which is preliminary data.</text>
</comment>
<dbReference type="PANTHER" id="PTHR42788:SF17">
    <property type="entry name" value="ALIPHATIC SULFONATES IMPORT ATP-BINDING PROTEIN SSUB"/>
    <property type="match status" value="1"/>
</dbReference>
<dbReference type="InterPro" id="IPR003439">
    <property type="entry name" value="ABC_transporter-like_ATP-bd"/>
</dbReference>
<organism evidence="8 9">
    <name type="scientific">Kineosporia mesophila</name>
    <dbReference type="NCBI Taxonomy" id="566012"/>
    <lineage>
        <taxon>Bacteria</taxon>
        <taxon>Bacillati</taxon>
        <taxon>Actinomycetota</taxon>
        <taxon>Actinomycetes</taxon>
        <taxon>Kineosporiales</taxon>
        <taxon>Kineosporiaceae</taxon>
        <taxon>Kineosporia</taxon>
    </lineage>
</organism>
<dbReference type="CDD" id="cd03293">
    <property type="entry name" value="ABC_NrtD_SsuB_transporters"/>
    <property type="match status" value="1"/>
</dbReference>
<gene>
    <name evidence="8" type="primary">ssuB</name>
    <name evidence="8" type="ORF">GCM10022223_69430</name>
</gene>
<protein>
    <submittedName>
        <fullName evidence="8">Aliphatic sulfonates ABC transporter ATP-binding protein</fullName>
    </submittedName>
</protein>
<name>A0ABP7AUG4_9ACTN</name>
<keyword evidence="3" id="KW-0547">Nucleotide-binding</keyword>
<keyword evidence="2" id="KW-1003">Cell membrane</keyword>
<dbReference type="Pfam" id="PF00005">
    <property type="entry name" value="ABC_tran"/>
    <property type="match status" value="1"/>
</dbReference>
<evidence type="ECO:0000256" key="5">
    <source>
        <dbReference type="ARBA" id="ARBA00022967"/>
    </source>
</evidence>
<evidence type="ECO:0000313" key="9">
    <source>
        <dbReference type="Proteomes" id="UP001501074"/>
    </source>
</evidence>
<dbReference type="RefSeq" id="WP_231485555.1">
    <property type="nucleotide sequence ID" value="NZ_BAAAZO010000014.1"/>
</dbReference>
<dbReference type="GO" id="GO:0005524">
    <property type="term" value="F:ATP binding"/>
    <property type="evidence" value="ECO:0007669"/>
    <property type="project" value="UniProtKB-KW"/>
</dbReference>
<evidence type="ECO:0000313" key="8">
    <source>
        <dbReference type="EMBL" id="GAA3640312.1"/>
    </source>
</evidence>
<evidence type="ECO:0000256" key="6">
    <source>
        <dbReference type="ARBA" id="ARBA00023136"/>
    </source>
</evidence>
<dbReference type="PROSITE" id="PS50893">
    <property type="entry name" value="ABC_TRANSPORTER_2"/>
    <property type="match status" value="1"/>
</dbReference>